<organism evidence="3 4">
    <name type="scientific">Kordiimonas lacus</name>
    <dbReference type="NCBI Taxonomy" id="637679"/>
    <lineage>
        <taxon>Bacteria</taxon>
        <taxon>Pseudomonadati</taxon>
        <taxon>Pseudomonadota</taxon>
        <taxon>Alphaproteobacteria</taxon>
        <taxon>Kordiimonadales</taxon>
        <taxon>Kordiimonadaceae</taxon>
        <taxon>Kordiimonas</taxon>
    </lineage>
</organism>
<dbReference type="RefSeq" id="WP_068306979.1">
    <property type="nucleotide sequence ID" value="NZ_FNAK01000006.1"/>
</dbReference>
<dbReference type="AlphaFoldDB" id="A0A1G7C6Y4"/>
<dbReference type="PROSITE" id="PS50006">
    <property type="entry name" value="FHA_DOMAIN"/>
    <property type="match status" value="1"/>
</dbReference>
<evidence type="ECO:0000259" key="1">
    <source>
        <dbReference type="PROSITE" id="PS50006"/>
    </source>
</evidence>
<evidence type="ECO:0000313" key="3">
    <source>
        <dbReference type="EMBL" id="SDE35057.1"/>
    </source>
</evidence>
<dbReference type="Proteomes" id="UP000183685">
    <property type="component" value="Unassembled WGS sequence"/>
</dbReference>
<name>A0A1G7C6Y4_9PROT</name>
<dbReference type="InterPro" id="IPR018490">
    <property type="entry name" value="cNMP-bd_dom_sf"/>
</dbReference>
<reference evidence="3 4" key="1">
    <citation type="submission" date="2016-10" db="EMBL/GenBank/DDBJ databases">
        <authorList>
            <person name="de Groot N.N."/>
        </authorList>
    </citation>
    <scope>NUCLEOTIDE SEQUENCE [LARGE SCALE GENOMIC DNA]</scope>
    <source>
        <strain evidence="3 4">CGMCC 1.9109</strain>
    </source>
</reference>
<dbReference type="InterPro" id="IPR000253">
    <property type="entry name" value="FHA_dom"/>
</dbReference>
<dbReference type="PROSITE" id="PS50042">
    <property type="entry name" value="CNMP_BINDING_3"/>
    <property type="match status" value="1"/>
</dbReference>
<dbReference type="InterPro" id="IPR014710">
    <property type="entry name" value="RmlC-like_jellyroll"/>
</dbReference>
<dbReference type="SUPFAM" id="SSF51206">
    <property type="entry name" value="cAMP-binding domain-like"/>
    <property type="match status" value="1"/>
</dbReference>
<dbReference type="OrthoDB" id="9760920at2"/>
<dbReference type="Gene3D" id="2.60.200.20">
    <property type="match status" value="1"/>
</dbReference>
<dbReference type="SMART" id="SM00240">
    <property type="entry name" value="FHA"/>
    <property type="match status" value="1"/>
</dbReference>
<dbReference type="STRING" id="637679.GCA_001550055_03240"/>
<gene>
    <name evidence="3" type="ORF">SAMN04488071_2681</name>
</gene>
<dbReference type="EMBL" id="FNAK01000006">
    <property type="protein sequence ID" value="SDE35057.1"/>
    <property type="molecule type" value="Genomic_DNA"/>
</dbReference>
<dbReference type="InterPro" id="IPR000595">
    <property type="entry name" value="cNMP-bd_dom"/>
</dbReference>
<dbReference type="Pfam" id="PF00498">
    <property type="entry name" value="FHA"/>
    <property type="match status" value="1"/>
</dbReference>
<dbReference type="InterPro" id="IPR050397">
    <property type="entry name" value="Env_Response_Regulators"/>
</dbReference>
<dbReference type="Gene3D" id="2.60.120.10">
    <property type="entry name" value="Jelly Rolls"/>
    <property type="match status" value="1"/>
</dbReference>
<proteinExistence type="predicted"/>
<accession>A0A1G7C6Y4</accession>
<dbReference type="GO" id="GO:0005829">
    <property type="term" value="C:cytosol"/>
    <property type="evidence" value="ECO:0007669"/>
    <property type="project" value="TreeGrafter"/>
</dbReference>
<feature type="domain" description="Cyclic nucleotide-binding" evidence="2">
    <location>
        <begin position="10"/>
        <end position="93"/>
    </location>
</feature>
<protein>
    <submittedName>
        <fullName evidence="3">FHA domain-containing protein</fullName>
    </submittedName>
</protein>
<dbReference type="GO" id="GO:0003700">
    <property type="term" value="F:DNA-binding transcription factor activity"/>
    <property type="evidence" value="ECO:0007669"/>
    <property type="project" value="TreeGrafter"/>
</dbReference>
<dbReference type="SUPFAM" id="SSF49879">
    <property type="entry name" value="SMAD/FHA domain"/>
    <property type="match status" value="1"/>
</dbReference>
<evidence type="ECO:0000313" key="4">
    <source>
        <dbReference type="Proteomes" id="UP000183685"/>
    </source>
</evidence>
<dbReference type="PANTHER" id="PTHR24567">
    <property type="entry name" value="CRP FAMILY TRANSCRIPTIONAL REGULATORY PROTEIN"/>
    <property type="match status" value="1"/>
</dbReference>
<dbReference type="PANTHER" id="PTHR24567:SF26">
    <property type="entry name" value="REGULATORY PROTEIN YEIL"/>
    <property type="match status" value="1"/>
</dbReference>
<sequence length="261" mass="28242">MTIQPSSMGEQVAFKKGDTIYAQGDDSTGVYMILEGQIDIWRYEGEHSHHIAALGSGDLLGEVSVIEKKKHSVTARASRDTTALFITAEAFRKSFADPLVRHVVHTLANRLRSSYAVQDAIAAKTDQPAHYKSQHPIIEGESRLVADKLLTFVEVKDFPFSVGNIASKSDHAVVTPAGMKVPLNNTPELSDSHFEVIKRDGSIWVRDLGSQHGTMVNGQKLGKYTMNATAKLKTGRNHVAAGGPESPVKFLITVPPGAGDA</sequence>
<evidence type="ECO:0000259" key="2">
    <source>
        <dbReference type="PROSITE" id="PS50042"/>
    </source>
</evidence>
<keyword evidence="4" id="KW-1185">Reference proteome</keyword>
<dbReference type="InterPro" id="IPR008984">
    <property type="entry name" value="SMAD_FHA_dom_sf"/>
</dbReference>
<dbReference type="CDD" id="cd00038">
    <property type="entry name" value="CAP_ED"/>
    <property type="match status" value="1"/>
</dbReference>
<feature type="domain" description="FHA" evidence="1">
    <location>
        <begin position="160"/>
        <end position="221"/>
    </location>
</feature>
<dbReference type="Pfam" id="PF00027">
    <property type="entry name" value="cNMP_binding"/>
    <property type="match status" value="1"/>
</dbReference>
<dbReference type="CDD" id="cd00060">
    <property type="entry name" value="FHA"/>
    <property type="match status" value="1"/>
</dbReference>
<dbReference type="SMART" id="SM00100">
    <property type="entry name" value="cNMP"/>
    <property type="match status" value="1"/>
</dbReference>